<dbReference type="AlphaFoldDB" id="A0A9P7DG75"/>
<reference evidence="1" key="1">
    <citation type="journal article" date="2020" name="New Phytol.">
        <title>Comparative genomics reveals dynamic genome evolution in host specialist ectomycorrhizal fungi.</title>
        <authorList>
            <person name="Lofgren L.A."/>
            <person name="Nguyen N.H."/>
            <person name="Vilgalys R."/>
            <person name="Ruytinx J."/>
            <person name="Liao H.L."/>
            <person name="Branco S."/>
            <person name="Kuo A."/>
            <person name="LaButti K."/>
            <person name="Lipzen A."/>
            <person name="Andreopoulos W."/>
            <person name="Pangilinan J."/>
            <person name="Riley R."/>
            <person name="Hundley H."/>
            <person name="Na H."/>
            <person name="Barry K."/>
            <person name="Grigoriev I.V."/>
            <person name="Stajich J.E."/>
            <person name="Kennedy P.G."/>
        </authorList>
    </citation>
    <scope>NUCLEOTIDE SEQUENCE</scope>
    <source>
        <strain evidence="1">S12</strain>
    </source>
</reference>
<protein>
    <submittedName>
        <fullName evidence="1">Uncharacterized protein</fullName>
    </submittedName>
</protein>
<comment type="caution">
    <text evidence="1">The sequence shown here is derived from an EMBL/GenBank/DDBJ whole genome shotgun (WGS) entry which is preliminary data.</text>
</comment>
<dbReference type="GeneID" id="64600665"/>
<sequence>MSAMVYIDAIQKDDGVGLKPLALSVLFHGSVPHVFQTATRIPLEITINVPSEFAGYVVPILDAAPLMISSLQPRLRMPSFFPLPSDFDPFTARCWVTLLYKLESWLVHVVVDTRTPEWTWGRDAFWMAYLAAYPDFPHGSWPLWNSRISLEGAFIESWTLTEDPEDSPALITDHDTIRAGIWTEFQRLAAECFPYSLVAEL</sequence>
<organism evidence="1 2">
    <name type="scientific">Suillus plorans</name>
    <dbReference type="NCBI Taxonomy" id="116603"/>
    <lineage>
        <taxon>Eukaryota</taxon>
        <taxon>Fungi</taxon>
        <taxon>Dikarya</taxon>
        <taxon>Basidiomycota</taxon>
        <taxon>Agaricomycotina</taxon>
        <taxon>Agaricomycetes</taxon>
        <taxon>Agaricomycetidae</taxon>
        <taxon>Boletales</taxon>
        <taxon>Suillineae</taxon>
        <taxon>Suillaceae</taxon>
        <taxon>Suillus</taxon>
    </lineage>
</organism>
<dbReference type="Proteomes" id="UP000719766">
    <property type="component" value="Unassembled WGS sequence"/>
</dbReference>
<evidence type="ECO:0000313" key="1">
    <source>
        <dbReference type="EMBL" id="KAG1791596.1"/>
    </source>
</evidence>
<keyword evidence="2" id="KW-1185">Reference proteome</keyword>
<proteinExistence type="predicted"/>
<gene>
    <name evidence="1" type="ORF">HD556DRAFT_1445231</name>
</gene>
<dbReference type="EMBL" id="JABBWE010000042">
    <property type="protein sequence ID" value="KAG1791596.1"/>
    <property type="molecule type" value="Genomic_DNA"/>
</dbReference>
<evidence type="ECO:0000313" key="2">
    <source>
        <dbReference type="Proteomes" id="UP000719766"/>
    </source>
</evidence>
<dbReference type="OrthoDB" id="2659593at2759"/>
<dbReference type="RefSeq" id="XP_041158402.1">
    <property type="nucleotide sequence ID" value="XM_041306901.1"/>
</dbReference>
<accession>A0A9P7DG75</accession>
<name>A0A9P7DG75_9AGAM</name>